<feature type="region of interest" description="Disordered" evidence="1">
    <location>
        <begin position="42"/>
        <end position="65"/>
    </location>
</feature>
<evidence type="ECO:0000256" key="1">
    <source>
        <dbReference type="SAM" id="MobiDB-lite"/>
    </source>
</evidence>
<dbReference type="Proteomes" id="UP001159427">
    <property type="component" value="Unassembled WGS sequence"/>
</dbReference>
<dbReference type="EMBL" id="CALNXI010000513">
    <property type="protein sequence ID" value="CAH3028461.1"/>
    <property type="molecule type" value="Genomic_DNA"/>
</dbReference>
<reference evidence="2 3" key="1">
    <citation type="submission" date="2022-05" db="EMBL/GenBank/DDBJ databases">
        <authorList>
            <consortium name="Genoscope - CEA"/>
            <person name="William W."/>
        </authorList>
    </citation>
    <scope>NUCLEOTIDE SEQUENCE [LARGE SCALE GENOMIC DNA]</scope>
</reference>
<gene>
    <name evidence="2" type="ORF">PEVE_00034158</name>
</gene>
<evidence type="ECO:0000313" key="2">
    <source>
        <dbReference type="EMBL" id="CAH3028461.1"/>
    </source>
</evidence>
<accession>A0ABN8MKD9</accession>
<feature type="compositionally biased region" description="Basic and acidic residues" evidence="1">
    <location>
        <begin position="45"/>
        <end position="55"/>
    </location>
</feature>
<proteinExistence type="predicted"/>
<name>A0ABN8MKD9_9CNID</name>
<protein>
    <submittedName>
        <fullName evidence="2">Uncharacterized protein</fullName>
    </submittedName>
</protein>
<comment type="caution">
    <text evidence="2">The sequence shown here is derived from an EMBL/GenBank/DDBJ whole genome shotgun (WGS) entry which is preliminary data.</text>
</comment>
<sequence>MEATPTFFCTETYQFAENDPLPVIIRHSTLSPEAPEWYERPLTASKKERVTESDHYGTSSSPSEEVLRKKKYGDGYLVASTYKSKALNWPGLNAEDSTSLNRFSIFLMRCRNAMEGYKYLAKLEHPDTKQKLIMKFTFQYEKNMAPFGGPHYGNGGTLCYVSQPC</sequence>
<dbReference type="PANTHER" id="PTHR47331:SF4">
    <property type="entry name" value="PEPTIDASE S1 DOMAIN-CONTAINING PROTEIN"/>
    <property type="match status" value="1"/>
</dbReference>
<dbReference type="PANTHER" id="PTHR47331">
    <property type="entry name" value="PHD-TYPE DOMAIN-CONTAINING PROTEIN"/>
    <property type="match status" value="1"/>
</dbReference>
<organism evidence="2 3">
    <name type="scientific">Porites evermanni</name>
    <dbReference type="NCBI Taxonomy" id="104178"/>
    <lineage>
        <taxon>Eukaryota</taxon>
        <taxon>Metazoa</taxon>
        <taxon>Cnidaria</taxon>
        <taxon>Anthozoa</taxon>
        <taxon>Hexacorallia</taxon>
        <taxon>Scleractinia</taxon>
        <taxon>Fungiina</taxon>
        <taxon>Poritidae</taxon>
        <taxon>Porites</taxon>
    </lineage>
</organism>
<keyword evidence="3" id="KW-1185">Reference proteome</keyword>
<evidence type="ECO:0000313" key="3">
    <source>
        <dbReference type="Proteomes" id="UP001159427"/>
    </source>
</evidence>